<dbReference type="PANTHER" id="PTHR33671">
    <property type="entry name" value="N-METHYLTRANSFERASE, PUTATIVE (DUF688)-RELATED"/>
    <property type="match status" value="1"/>
</dbReference>
<evidence type="ECO:0000313" key="3">
    <source>
        <dbReference type="Proteomes" id="UP000242715"/>
    </source>
</evidence>
<feature type="compositionally biased region" description="Basic and acidic residues" evidence="1">
    <location>
        <begin position="64"/>
        <end position="81"/>
    </location>
</feature>
<name>A0A2Z6N1B3_TRISU</name>
<dbReference type="Proteomes" id="UP000242715">
    <property type="component" value="Unassembled WGS sequence"/>
</dbReference>
<proteinExistence type="predicted"/>
<dbReference type="Pfam" id="PF05097">
    <property type="entry name" value="DUF688"/>
    <property type="match status" value="1"/>
</dbReference>
<accession>A0A2Z6N1B3</accession>
<gene>
    <name evidence="2" type="ORF">TSUD_161800</name>
</gene>
<evidence type="ECO:0000256" key="1">
    <source>
        <dbReference type="SAM" id="MobiDB-lite"/>
    </source>
</evidence>
<dbReference type="EMBL" id="DF973405">
    <property type="protein sequence ID" value="GAU29775.1"/>
    <property type="molecule type" value="Genomic_DNA"/>
</dbReference>
<dbReference type="InterPro" id="IPR007789">
    <property type="entry name" value="DUF688"/>
</dbReference>
<feature type="region of interest" description="Disordered" evidence="1">
    <location>
        <begin position="56"/>
        <end position="88"/>
    </location>
</feature>
<dbReference type="OrthoDB" id="767768at2759"/>
<evidence type="ECO:0000313" key="2">
    <source>
        <dbReference type="EMBL" id="GAU29775.1"/>
    </source>
</evidence>
<dbReference type="AlphaFoldDB" id="A0A2Z6N1B3"/>
<dbReference type="PANTHER" id="PTHR33671:SF11">
    <property type="entry name" value="DUF688 FAMILY PROTEIN"/>
    <property type="match status" value="1"/>
</dbReference>
<reference evidence="3" key="1">
    <citation type="journal article" date="2017" name="Front. Plant Sci.">
        <title>Climate Clever Clovers: New Paradigm to Reduce the Environmental Footprint of Ruminants by Breeding Low Methanogenic Forages Utilizing Haplotype Variation.</title>
        <authorList>
            <person name="Kaur P."/>
            <person name="Appels R."/>
            <person name="Bayer P.E."/>
            <person name="Keeble-Gagnere G."/>
            <person name="Wang J."/>
            <person name="Hirakawa H."/>
            <person name="Shirasawa K."/>
            <person name="Vercoe P."/>
            <person name="Stefanova K."/>
            <person name="Durmic Z."/>
            <person name="Nichols P."/>
            <person name="Revell C."/>
            <person name="Isobe S.N."/>
            <person name="Edwards D."/>
            <person name="Erskine W."/>
        </authorList>
    </citation>
    <scope>NUCLEOTIDE SEQUENCE [LARGE SCALE GENOMIC DNA]</scope>
    <source>
        <strain evidence="3">cv. Daliak</strain>
    </source>
</reference>
<sequence length="278" mass="31029">MEEENMVIMDLILRHPRKLNFNAPLLSTKRLSYSDLPVSSSLSSSLDIVENTRVPFSWEQSPGKPKDLERGDSIGDGDTPRPRLPPCLWRPTKVAVEPDVDIGVISFDKDDGCDGDDDEDNRKTDVFSDAFDVLSLSETFDIIQQSETAVHSHVNDGLRLKLEEFNGDQSPTYMINRFLPDANALAASSVLHFPNDFNKNDCDTRNHEVFITGSDRNSCASSSPKGCGLGLLFSWGMKHKFCSIKSPVLPCSTNGEKYHHSSKHKKHCSPVHKNHVLM</sequence>
<protein>
    <submittedName>
        <fullName evidence="2">Uncharacterized protein</fullName>
    </submittedName>
</protein>
<organism evidence="2 3">
    <name type="scientific">Trifolium subterraneum</name>
    <name type="common">Subterranean clover</name>
    <dbReference type="NCBI Taxonomy" id="3900"/>
    <lineage>
        <taxon>Eukaryota</taxon>
        <taxon>Viridiplantae</taxon>
        <taxon>Streptophyta</taxon>
        <taxon>Embryophyta</taxon>
        <taxon>Tracheophyta</taxon>
        <taxon>Spermatophyta</taxon>
        <taxon>Magnoliopsida</taxon>
        <taxon>eudicotyledons</taxon>
        <taxon>Gunneridae</taxon>
        <taxon>Pentapetalae</taxon>
        <taxon>rosids</taxon>
        <taxon>fabids</taxon>
        <taxon>Fabales</taxon>
        <taxon>Fabaceae</taxon>
        <taxon>Papilionoideae</taxon>
        <taxon>50 kb inversion clade</taxon>
        <taxon>NPAAA clade</taxon>
        <taxon>Hologalegina</taxon>
        <taxon>IRL clade</taxon>
        <taxon>Trifolieae</taxon>
        <taxon>Trifolium</taxon>
    </lineage>
</organism>
<keyword evidence="3" id="KW-1185">Reference proteome</keyword>